<comment type="caution">
    <text evidence="2">The sequence shown here is derived from an EMBL/GenBank/DDBJ whole genome shotgun (WGS) entry which is preliminary data.</text>
</comment>
<organism evidence="2 3">
    <name type="scientific">Sphingorhabdus contaminans</name>
    <dbReference type="NCBI Taxonomy" id="1343899"/>
    <lineage>
        <taxon>Bacteria</taxon>
        <taxon>Pseudomonadati</taxon>
        <taxon>Pseudomonadota</taxon>
        <taxon>Alphaproteobacteria</taxon>
        <taxon>Sphingomonadales</taxon>
        <taxon>Sphingomonadaceae</taxon>
        <taxon>Sphingorhabdus</taxon>
    </lineage>
</organism>
<name>A0A553W9G4_9SPHN</name>
<proteinExistence type="predicted"/>
<accession>A0A553W9G4</accession>
<feature type="compositionally biased region" description="Acidic residues" evidence="1">
    <location>
        <begin position="59"/>
        <end position="68"/>
    </location>
</feature>
<sequence length="75" mass="8339">MIPTPLERPIAQRAGTGHVKASPPVRPSKFGTDAAMTATGEDIDNDHADERPVDRSQDAEPEAYEDADREFFRMR</sequence>
<evidence type="ECO:0000313" key="2">
    <source>
        <dbReference type="EMBL" id="TSB01319.1"/>
    </source>
</evidence>
<evidence type="ECO:0000313" key="3">
    <source>
        <dbReference type="Proteomes" id="UP000320160"/>
    </source>
</evidence>
<dbReference type="EMBL" id="VKKU01000002">
    <property type="protein sequence ID" value="TSB01319.1"/>
    <property type="molecule type" value="Genomic_DNA"/>
</dbReference>
<feature type="compositionally biased region" description="Basic and acidic residues" evidence="1">
    <location>
        <begin position="45"/>
        <end position="58"/>
    </location>
</feature>
<keyword evidence="3" id="KW-1185">Reference proteome</keyword>
<gene>
    <name evidence="2" type="ORF">FOM92_08870</name>
</gene>
<dbReference type="Proteomes" id="UP000320160">
    <property type="component" value="Unassembled WGS sequence"/>
</dbReference>
<dbReference type="OrthoDB" id="9853036at2"/>
<dbReference type="AlphaFoldDB" id="A0A553W9G4"/>
<protein>
    <submittedName>
        <fullName evidence="2">Uncharacterized protein</fullName>
    </submittedName>
</protein>
<evidence type="ECO:0000256" key="1">
    <source>
        <dbReference type="SAM" id="MobiDB-lite"/>
    </source>
</evidence>
<reference evidence="2 3" key="1">
    <citation type="submission" date="2019-07" db="EMBL/GenBank/DDBJ databases">
        <authorList>
            <person name="Park M."/>
        </authorList>
    </citation>
    <scope>NUCLEOTIDE SEQUENCE [LARGE SCALE GENOMIC DNA]</scope>
    <source>
        <strain evidence="2 3">KCTC32445</strain>
    </source>
</reference>
<dbReference type="RefSeq" id="WP_143776512.1">
    <property type="nucleotide sequence ID" value="NZ_VKKU01000002.1"/>
</dbReference>
<feature type="region of interest" description="Disordered" evidence="1">
    <location>
        <begin position="1"/>
        <end position="75"/>
    </location>
</feature>